<dbReference type="FunFam" id="3.30.540.10:FF:000003">
    <property type="entry name" value="Inositol-1-monophosphatase"/>
    <property type="match status" value="1"/>
</dbReference>
<dbReference type="PRINTS" id="PR00377">
    <property type="entry name" value="IMPHPHTASES"/>
</dbReference>
<feature type="binding site" evidence="5">
    <location>
        <position position="85"/>
    </location>
    <ligand>
        <name>Mg(2+)</name>
        <dbReference type="ChEBI" id="CHEBI:18420"/>
        <label>1</label>
        <note>catalytic</note>
    </ligand>
</feature>
<feature type="binding site" evidence="5">
    <location>
        <position position="86"/>
    </location>
    <ligand>
        <name>Mg(2+)</name>
        <dbReference type="ChEBI" id="CHEBI:18420"/>
        <label>1</label>
        <note>catalytic</note>
    </ligand>
</feature>
<dbReference type="Gene3D" id="3.40.190.80">
    <property type="match status" value="1"/>
</dbReference>
<reference evidence="6 7" key="1">
    <citation type="submission" date="2016-10" db="EMBL/GenBank/DDBJ databases">
        <authorList>
            <person name="de Groot N.N."/>
        </authorList>
    </citation>
    <scope>NUCLEOTIDE SEQUENCE [LARGE SCALE GENOMIC DNA]</scope>
    <source>
        <strain evidence="6 7">Sb09</strain>
    </source>
</reference>
<organism evidence="6 7">
    <name type="scientific">Streptococcus equinus</name>
    <name type="common">Streptococcus bovis</name>
    <dbReference type="NCBI Taxonomy" id="1335"/>
    <lineage>
        <taxon>Bacteria</taxon>
        <taxon>Bacillati</taxon>
        <taxon>Bacillota</taxon>
        <taxon>Bacilli</taxon>
        <taxon>Lactobacillales</taxon>
        <taxon>Streptococcaceae</taxon>
        <taxon>Streptococcus</taxon>
    </lineage>
</organism>
<comment type="cofactor">
    <cofactor evidence="1 5">
        <name>Mg(2+)</name>
        <dbReference type="ChEBI" id="CHEBI:18420"/>
    </cofactor>
</comment>
<keyword evidence="2 5" id="KW-0479">Metal-binding</keyword>
<evidence type="ECO:0000256" key="3">
    <source>
        <dbReference type="ARBA" id="ARBA00022801"/>
    </source>
</evidence>
<dbReference type="PANTHER" id="PTHR20854">
    <property type="entry name" value="INOSITOL MONOPHOSPHATASE"/>
    <property type="match status" value="1"/>
</dbReference>
<evidence type="ECO:0000313" key="6">
    <source>
        <dbReference type="EMBL" id="SDL21160.1"/>
    </source>
</evidence>
<dbReference type="PANTHER" id="PTHR20854:SF4">
    <property type="entry name" value="INOSITOL-1-MONOPHOSPHATASE-RELATED"/>
    <property type="match status" value="1"/>
</dbReference>
<evidence type="ECO:0000313" key="7">
    <source>
        <dbReference type="Proteomes" id="UP000183162"/>
    </source>
</evidence>
<keyword evidence="4 5" id="KW-0460">Magnesium</keyword>
<dbReference type="Proteomes" id="UP000183162">
    <property type="component" value="Unassembled WGS sequence"/>
</dbReference>
<protein>
    <submittedName>
        <fullName evidence="6">Myo-inositol-1(Or 4)-monophosphatase</fullName>
    </submittedName>
</protein>
<dbReference type="GO" id="GO:0046872">
    <property type="term" value="F:metal ion binding"/>
    <property type="evidence" value="ECO:0007669"/>
    <property type="project" value="UniProtKB-KW"/>
</dbReference>
<evidence type="ECO:0000256" key="1">
    <source>
        <dbReference type="ARBA" id="ARBA00001946"/>
    </source>
</evidence>
<dbReference type="EMBL" id="FNGX01000001">
    <property type="protein sequence ID" value="SDL21160.1"/>
    <property type="molecule type" value="Genomic_DNA"/>
</dbReference>
<feature type="binding site" evidence="5">
    <location>
        <position position="205"/>
    </location>
    <ligand>
        <name>Mg(2+)</name>
        <dbReference type="ChEBI" id="CHEBI:18420"/>
        <label>1</label>
        <note>catalytic</note>
    </ligand>
</feature>
<dbReference type="Pfam" id="PF00459">
    <property type="entry name" value="Inositol_P"/>
    <property type="match status" value="1"/>
</dbReference>
<accession>A0A1G9I7A9</accession>
<evidence type="ECO:0000256" key="2">
    <source>
        <dbReference type="ARBA" id="ARBA00022723"/>
    </source>
</evidence>
<keyword evidence="3" id="KW-0378">Hydrolase</keyword>
<dbReference type="Gene3D" id="3.30.540.10">
    <property type="entry name" value="Fructose-1,6-Bisphosphatase, subunit A, domain 1"/>
    <property type="match status" value="1"/>
</dbReference>
<sequence length="254" mass="28790">MENKFEFAKQIIREAGDLIKSSMLSNLQVEEKTRFDDLVTNVDKSTQELLVTKIKKYYPNDNIFAEENGLRHSISDGNVWVLDPIDGTVNFVAQGTHFAVMIGYYENGVGQFGLIYDVMNDLLYSGGGRFDVYKNNQKLPSFQNRPLNRFLVGCNACMYATNYHGLQDMIEQTLGIRVYGGAGISMAAVMEGQLMAYFSYIQPWDYAAAKVMGEKLGYTLLTIDGKEPDFVNREKVMFVPKEKLPEIQAYLKKT</sequence>
<proteinExistence type="predicted"/>
<gene>
    <name evidence="6" type="ORF">SAMN05216400_0071</name>
</gene>
<dbReference type="GO" id="GO:0007165">
    <property type="term" value="P:signal transduction"/>
    <property type="evidence" value="ECO:0007669"/>
    <property type="project" value="TreeGrafter"/>
</dbReference>
<dbReference type="AlphaFoldDB" id="A0A1G9I7A9"/>
<feature type="binding site" evidence="5">
    <location>
        <position position="83"/>
    </location>
    <ligand>
        <name>Mg(2+)</name>
        <dbReference type="ChEBI" id="CHEBI:18420"/>
        <label>1</label>
        <note>catalytic</note>
    </ligand>
</feature>
<evidence type="ECO:0000256" key="4">
    <source>
        <dbReference type="ARBA" id="ARBA00022842"/>
    </source>
</evidence>
<dbReference type="OrthoDB" id="9772456at2"/>
<dbReference type="GO" id="GO:0008934">
    <property type="term" value="F:inositol monophosphate 1-phosphatase activity"/>
    <property type="evidence" value="ECO:0007669"/>
    <property type="project" value="TreeGrafter"/>
</dbReference>
<dbReference type="GO" id="GO:0006020">
    <property type="term" value="P:inositol metabolic process"/>
    <property type="evidence" value="ECO:0007669"/>
    <property type="project" value="TreeGrafter"/>
</dbReference>
<dbReference type="CDD" id="cd01637">
    <property type="entry name" value="IMPase_like"/>
    <property type="match status" value="1"/>
</dbReference>
<feature type="binding site" evidence="5">
    <location>
        <position position="66"/>
    </location>
    <ligand>
        <name>Mg(2+)</name>
        <dbReference type="ChEBI" id="CHEBI:18420"/>
        <label>1</label>
        <note>catalytic</note>
    </ligand>
</feature>
<dbReference type="InterPro" id="IPR000760">
    <property type="entry name" value="Inositol_monophosphatase-like"/>
</dbReference>
<dbReference type="SUPFAM" id="SSF56655">
    <property type="entry name" value="Carbohydrate phosphatase"/>
    <property type="match status" value="1"/>
</dbReference>
<name>A0A1G9I7A9_STREI</name>
<evidence type="ECO:0000256" key="5">
    <source>
        <dbReference type="PIRSR" id="PIRSR600760-2"/>
    </source>
</evidence>
<dbReference type="RefSeq" id="WP_074565917.1">
    <property type="nucleotide sequence ID" value="NZ_FNGX01000001.1"/>
</dbReference>